<dbReference type="EMBL" id="KN834025">
    <property type="protein sequence ID" value="KIK13035.1"/>
    <property type="molecule type" value="Genomic_DNA"/>
</dbReference>
<protein>
    <submittedName>
        <fullName evidence="1">Uncharacterized protein</fullName>
    </submittedName>
</protein>
<dbReference type="HOGENOM" id="CLU_2813373_0_0_1"/>
<gene>
    <name evidence="1" type="ORF">PISMIDRAFT_689022</name>
</gene>
<reference evidence="1 2" key="1">
    <citation type="submission" date="2014-04" db="EMBL/GenBank/DDBJ databases">
        <authorList>
            <consortium name="DOE Joint Genome Institute"/>
            <person name="Kuo A."/>
            <person name="Kohler A."/>
            <person name="Costa M.D."/>
            <person name="Nagy L.G."/>
            <person name="Floudas D."/>
            <person name="Copeland A."/>
            <person name="Barry K.W."/>
            <person name="Cichocki N."/>
            <person name="Veneault-Fourrey C."/>
            <person name="LaButti K."/>
            <person name="Lindquist E.A."/>
            <person name="Lipzen A."/>
            <person name="Lundell T."/>
            <person name="Morin E."/>
            <person name="Murat C."/>
            <person name="Sun H."/>
            <person name="Tunlid A."/>
            <person name="Henrissat B."/>
            <person name="Grigoriev I.V."/>
            <person name="Hibbett D.S."/>
            <person name="Martin F."/>
            <person name="Nordberg H.P."/>
            <person name="Cantor M.N."/>
            <person name="Hua S.X."/>
        </authorList>
    </citation>
    <scope>NUCLEOTIDE SEQUENCE [LARGE SCALE GENOMIC DNA]</scope>
    <source>
        <strain evidence="1 2">441</strain>
    </source>
</reference>
<name>A0A0C9XL81_9AGAM</name>
<sequence>MLEVIHQTGTYLWSSPSFAVVRTFFEPGLPYLRPVCSQTIQTEVVPHGGTIPLSRLLSKKSQKMMSS</sequence>
<keyword evidence="2" id="KW-1185">Reference proteome</keyword>
<dbReference type="Proteomes" id="UP000054018">
    <property type="component" value="Unassembled WGS sequence"/>
</dbReference>
<proteinExistence type="predicted"/>
<evidence type="ECO:0000313" key="1">
    <source>
        <dbReference type="EMBL" id="KIK13035.1"/>
    </source>
</evidence>
<organism evidence="1 2">
    <name type="scientific">Pisolithus microcarpus 441</name>
    <dbReference type="NCBI Taxonomy" id="765257"/>
    <lineage>
        <taxon>Eukaryota</taxon>
        <taxon>Fungi</taxon>
        <taxon>Dikarya</taxon>
        <taxon>Basidiomycota</taxon>
        <taxon>Agaricomycotina</taxon>
        <taxon>Agaricomycetes</taxon>
        <taxon>Agaricomycetidae</taxon>
        <taxon>Boletales</taxon>
        <taxon>Sclerodermatineae</taxon>
        <taxon>Pisolithaceae</taxon>
        <taxon>Pisolithus</taxon>
    </lineage>
</organism>
<dbReference type="AlphaFoldDB" id="A0A0C9XL81"/>
<reference evidence="2" key="2">
    <citation type="submission" date="2015-01" db="EMBL/GenBank/DDBJ databases">
        <title>Evolutionary Origins and Diversification of the Mycorrhizal Mutualists.</title>
        <authorList>
            <consortium name="DOE Joint Genome Institute"/>
            <consortium name="Mycorrhizal Genomics Consortium"/>
            <person name="Kohler A."/>
            <person name="Kuo A."/>
            <person name="Nagy L.G."/>
            <person name="Floudas D."/>
            <person name="Copeland A."/>
            <person name="Barry K.W."/>
            <person name="Cichocki N."/>
            <person name="Veneault-Fourrey C."/>
            <person name="LaButti K."/>
            <person name="Lindquist E.A."/>
            <person name="Lipzen A."/>
            <person name="Lundell T."/>
            <person name="Morin E."/>
            <person name="Murat C."/>
            <person name="Riley R."/>
            <person name="Ohm R."/>
            <person name="Sun H."/>
            <person name="Tunlid A."/>
            <person name="Henrissat B."/>
            <person name="Grigoriev I.V."/>
            <person name="Hibbett D.S."/>
            <person name="Martin F."/>
        </authorList>
    </citation>
    <scope>NUCLEOTIDE SEQUENCE [LARGE SCALE GENOMIC DNA]</scope>
    <source>
        <strain evidence="2">441</strain>
    </source>
</reference>
<evidence type="ECO:0000313" key="2">
    <source>
        <dbReference type="Proteomes" id="UP000054018"/>
    </source>
</evidence>
<accession>A0A0C9XL81</accession>